<feature type="region of interest" description="Disordered" evidence="7">
    <location>
        <begin position="458"/>
        <end position="521"/>
    </location>
</feature>
<dbReference type="GO" id="GO:0006357">
    <property type="term" value="P:regulation of transcription by RNA polymerase II"/>
    <property type="evidence" value="ECO:0007669"/>
    <property type="project" value="TreeGrafter"/>
</dbReference>
<keyword evidence="11" id="KW-1185">Reference proteome</keyword>
<dbReference type="Gene3D" id="3.30.40.10">
    <property type="entry name" value="Zinc/RING finger domain, C3HC4 (zinc finger)"/>
    <property type="match status" value="2"/>
</dbReference>
<dbReference type="PANTHER" id="PTHR46309">
    <property type="entry name" value="PHD FINGER PROTEIN 12"/>
    <property type="match status" value="1"/>
</dbReference>
<keyword evidence="2" id="KW-0479">Metal-binding</keyword>
<dbReference type="GO" id="GO:0005634">
    <property type="term" value="C:nucleus"/>
    <property type="evidence" value="ECO:0007669"/>
    <property type="project" value="UniProtKB-SubCell"/>
</dbReference>
<comment type="caution">
    <text evidence="10">The sequence shown here is derived from an EMBL/GenBank/DDBJ whole genome shotgun (WGS) entry which is preliminary data.</text>
</comment>
<evidence type="ECO:0000256" key="2">
    <source>
        <dbReference type="ARBA" id="ARBA00022723"/>
    </source>
</evidence>
<dbReference type="EMBL" id="JABCRI010000011">
    <property type="protein sequence ID" value="KAF8397268.1"/>
    <property type="molecule type" value="Genomic_DNA"/>
</dbReference>
<dbReference type="Pfam" id="PF22970">
    <property type="entry name" value="DUF7028"/>
    <property type="match status" value="2"/>
</dbReference>
<dbReference type="SMART" id="SM00743">
    <property type="entry name" value="Agenet"/>
    <property type="match status" value="2"/>
</dbReference>
<dbReference type="Pfam" id="PF23011">
    <property type="entry name" value="PHD-1st_NSD"/>
    <property type="match status" value="1"/>
</dbReference>
<feature type="compositionally biased region" description="Basic and acidic residues" evidence="7">
    <location>
        <begin position="480"/>
        <end position="498"/>
    </location>
</feature>
<evidence type="ECO:0000256" key="6">
    <source>
        <dbReference type="PROSITE-ProRule" id="PRU00146"/>
    </source>
</evidence>
<dbReference type="InterPro" id="IPR001965">
    <property type="entry name" value="Znf_PHD"/>
</dbReference>
<dbReference type="Proteomes" id="UP000655225">
    <property type="component" value="Unassembled WGS sequence"/>
</dbReference>
<feature type="compositionally biased region" description="Basic and acidic residues" evidence="7">
    <location>
        <begin position="567"/>
        <end position="576"/>
    </location>
</feature>
<dbReference type="Pfam" id="PF23209">
    <property type="entry name" value="IDM1_C"/>
    <property type="match status" value="1"/>
</dbReference>
<dbReference type="Pfam" id="PF16135">
    <property type="entry name" value="TDBD"/>
    <property type="match status" value="1"/>
</dbReference>
<dbReference type="InterPro" id="IPR054292">
    <property type="entry name" value="DUF7028"/>
</dbReference>
<evidence type="ECO:0000256" key="7">
    <source>
        <dbReference type="SAM" id="MobiDB-lite"/>
    </source>
</evidence>
<dbReference type="GO" id="GO:0003714">
    <property type="term" value="F:transcription corepressor activity"/>
    <property type="evidence" value="ECO:0007669"/>
    <property type="project" value="InterPro"/>
</dbReference>
<evidence type="ECO:0000259" key="9">
    <source>
        <dbReference type="PROSITE" id="PS51186"/>
    </source>
</evidence>
<evidence type="ECO:0000256" key="1">
    <source>
        <dbReference type="ARBA" id="ARBA00004123"/>
    </source>
</evidence>
<dbReference type="Pfam" id="PF05641">
    <property type="entry name" value="Agenet"/>
    <property type="match status" value="1"/>
</dbReference>
<dbReference type="InterPro" id="IPR013083">
    <property type="entry name" value="Znf_RING/FYVE/PHD"/>
</dbReference>
<evidence type="ECO:0000313" key="10">
    <source>
        <dbReference type="EMBL" id="KAF8397268.1"/>
    </source>
</evidence>
<dbReference type="InterPro" id="IPR059153">
    <property type="entry name" value="NSD_PHD-1st"/>
</dbReference>
<dbReference type="InterPro" id="IPR016181">
    <property type="entry name" value="Acyl_CoA_acyltransferase"/>
</dbReference>
<dbReference type="OrthoDB" id="1903104at2759"/>
<accession>A0A834Z320</accession>
<dbReference type="SMART" id="SM00249">
    <property type="entry name" value="PHD"/>
    <property type="match status" value="2"/>
</dbReference>
<dbReference type="GO" id="GO:0008270">
    <property type="term" value="F:zinc ion binding"/>
    <property type="evidence" value="ECO:0007669"/>
    <property type="project" value="UniProtKB-KW"/>
</dbReference>
<dbReference type="GO" id="GO:0016747">
    <property type="term" value="F:acyltransferase activity, transferring groups other than amino-acyl groups"/>
    <property type="evidence" value="ECO:0007669"/>
    <property type="project" value="InterPro"/>
</dbReference>
<comment type="subcellular location">
    <subcellularLocation>
        <location evidence="1">Nucleus</location>
    </subcellularLocation>
</comment>
<gene>
    <name evidence="10" type="ORF">HHK36_016178</name>
</gene>
<sequence length="1605" mass="180571">MADLLEDGSERKKKRRLKQHQGKLLVGTNVEVRSVEEGFAGSWHSATIISSEDLVRQVEYDHLLVDDGSAKLIESITVSPTIQGVFPTNGTPCNYRGLIRPLPPRFDIRKWSFHYGLCVDAFHAEAWWEGVVYDNNDGSEERAVFFPDVGDEMKIGIEMLRVTQDWDEVSEVWKPRGSWLFLELIEEYHQQEWPALVSVKQIWYDVREKEVFENKILHWTYWERTLWEDVVLEAIADNLNLIAKEMIPVIDSVDGVNLAVGRSKRRKTTESEFPSGGVVLGSLVKEAQHVIALAESAGDATLKLESDLKNSQSKRRKASAHGFSANEVVSGGQVEKCTSQLIFQNEETRPVVDLPYDSESSALVLVANFSSLDSGIQMDDDVWRNSLCSEVTNKPIEDGGLATGMLSPDPNSATVEPIEEYHVDAFTCQLEDDGLCMDFLTNMNMSSYDEGASVQPQALSFLPSDPGVSASITSNVNGEGRSKSSPDREETQQEERLVQDIGNDNGRRNDPGCDEPIGNPKCSKRNLVSYIDFTSIEKRKSRNTLGRKDDAREEGGGVRDTTSGGSRNDRIFDEPSSKSTFPAQRRGIWLPASLDLLPGAEFCPGAVSEYALSAEYRKVRGSSLKVRMHLSHMGWKIESKKDKSMLRVRYISPDGKHYHSLLQICQELRKPRREQWTQKTRNNQRRLVTAPDELLDSSIQQVSLPLLEQTQGGKGGGSPPCGESQVLDLSEREVAPVSDLVVVEPEYCPQAVIDWFEGEINSKDLIIKAKRHLSAVGWIFWLANKRGKRELRYTSPKGRSYFSLRTACKGCIEEGVTSESIAATQRLESINVSDESKGPITGEKLSSAIMCTEFEGSIMPLNAQSGKGSTESSNFSETRKLFKVDIHGITKHRKRIKDDLFHLGSQLLRSQTNTHLQTREDGLTLAVLGARELSDPLDHNADCMKVKKGKASRRLIKQRDKLDCNYPTHMLRSSKRALQAVIPSPSHHSPRTVLSWLIDNNVVLPRAKVYYIGKKGHRPMAEGRITRDGIRCNCCQTVFTLSRFEAHAGSGRHRPATSIFLEDGRSLLECQKQIIHDNKHKSFTPESRGRIKGSQPHCNNDYICSVCHYGGTLLLCDQCPSSFHLSCLGLVNLPDGKWLCPSCRCGICGRSEFNENTEQFTDKTVLYCDQCEREYHVGCLRKLGRMKLDSCPMGNWFCSKKCEKIFLGLHKLLGKPIAVGVDCLSWTILKSMKDDSWELDASITEAMAEHHSKLNVALGVMHECFKPVKESRTKRDLFEDVIFSRGSELNRLNFRGFYTVLLERKDELISVATVRIYGEKVAEMPLVGTRVQYRRLGMCRILMNELEKKLIELGVERLLLPAVPQLLHTWTTSFGFSKMTDSERLKFLGYTFLNFQDTTMCQKLLIEPTSAKSRESGTRHKIQSEFNQSGENIDFDRYSIISEVIEAEQIESEIVDRKNMEYVLGFGFYVNECGGLARVAAGSESNGCVLMEIAPPVSVLNQSSDRECIPCHSYNSVDHSVKNDERKEERGLDKGYFKYSRRRIVLILSKLSSMSVANIFLDNGKPVYSSIQELRSALPRLFYEVVENAADPSINETLIWKGDAN</sequence>
<evidence type="ECO:0000313" key="11">
    <source>
        <dbReference type="Proteomes" id="UP000655225"/>
    </source>
</evidence>
<evidence type="ECO:0000256" key="4">
    <source>
        <dbReference type="ARBA" id="ARBA00022833"/>
    </source>
</evidence>
<feature type="compositionally biased region" description="Basic and acidic residues" evidence="7">
    <location>
        <begin position="546"/>
        <end position="557"/>
    </location>
</feature>
<evidence type="ECO:0000256" key="5">
    <source>
        <dbReference type="ARBA" id="ARBA00023242"/>
    </source>
</evidence>
<feature type="domain" description="PHD-type" evidence="8">
    <location>
        <begin position="1101"/>
        <end position="1146"/>
    </location>
</feature>
<dbReference type="InterPro" id="IPR056511">
    <property type="entry name" value="IDM1_C"/>
</dbReference>
<dbReference type="CDD" id="cd20405">
    <property type="entry name" value="Tudor_Agenet_AtDUF_rpt1_3"/>
    <property type="match status" value="1"/>
</dbReference>
<dbReference type="PROSITE" id="PS50016">
    <property type="entry name" value="ZF_PHD_2"/>
    <property type="match status" value="1"/>
</dbReference>
<evidence type="ECO:0000259" key="8">
    <source>
        <dbReference type="PROSITE" id="PS50016"/>
    </source>
</evidence>
<evidence type="ECO:0000256" key="3">
    <source>
        <dbReference type="ARBA" id="ARBA00022771"/>
    </source>
</evidence>
<keyword evidence="4" id="KW-0862">Zinc</keyword>
<organism evidence="10 11">
    <name type="scientific">Tetracentron sinense</name>
    <name type="common">Spur-leaf</name>
    <dbReference type="NCBI Taxonomy" id="13715"/>
    <lineage>
        <taxon>Eukaryota</taxon>
        <taxon>Viridiplantae</taxon>
        <taxon>Streptophyta</taxon>
        <taxon>Embryophyta</taxon>
        <taxon>Tracheophyta</taxon>
        <taxon>Spermatophyta</taxon>
        <taxon>Magnoliopsida</taxon>
        <taxon>Trochodendrales</taxon>
        <taxon>Trochodendraceae</taxon>
        <taxon>Tetracentron</taxon>
    </lineage>
</organism>
<keyword evidence="3 6" id="KW-0863">Zinc-finger</keyword>
<dbReference type="SUPFAM" id="SSF55729">
    <property type="entry name" value="Acyl-CoA N-acyltransferases (Nat)"/>
    <property type="match status" value="1"/>
</dbReference>
<keyword evidence="5" id="KW-0539">Nucleus</keyword>
<dbReference type="InterPro" id="IPR042163">
    <property type="entry name" value="PHF12"/>
</dbReference>
<dbReference type="InterPro" id="IPR019787">
    <property type="entry name" value="Znf_PHD-finger"/>
</dbReference>
<dbReference type="InterPro" id="IPR000182">
    <property type="entry name" value="GNAT_dom"/>
</dbReference>
<dbReference type="InterPro" id="IPR008395">
    <property type="entry name" value="Agenet-like_dom"/>
</dbReference>
<name>A0A834Z320_TETSI</name>
<dbReference type="SUPFAM" id="SSF57903">
    <property type="entry name" value="FYVE/PHD zinc finger"/>
    <property type="match status" value="2"/>
</dbReference>
<proteinExistence type="predicted"/>
<reference evidence="10 11" key="1">
    <citation type="submission" date="2020-04" db="EMBL/GenBank/DDBJ databases">
        <title>Plant Genome Project.</title>
        <authorList>
            <person name="Zhang R.-G."/>
        </authorList>
    </citation>
    <scope>NUCLEOTIDE SEQUENCE [LARGE SCALE GENOMIC DNA]</scope>
    <source>
        <strain evidence="10">YNK0</strain>
        <tissue evidence="10">Leaf</tissue>
    </source>
</reference>
<protein>
    <submittedName>
        <fullName evidence="10">Uncharacterized protein</fullName>
    </submittedName>
</protein>
<dbReference type="Gene3D" id="3.40.630.30">
    <property type="match status" value="1"/>
</dbReference>
<dbReference type="InterPro" id="IPR032308">
    <property type="entry name" value="TDBD"/>
</dbReference>
<dbReference type="InterPro" id="IPR014002">
    <property type="entry name" value="Agenet_dom_plant"/>
</dbReference>
<feature type="region of interest" description="Disordered" evidence="7">
    <location>
        <begin position="541"/>
        <end position="581"/>
    </location>
</feature>
<dbReference type="InterPro" id="IPR011011">
    <property type="entry name" value="Znf_FYVE_PHD"/>
</dbReference>
<dbReference type="CDD" id="cd04301">
    <property type="entry name" value="NAT_SF"/>
    <property type="match status" value="1"/>
</dbReference>
<feature type="domain" description="N-acetyltransferase" evidence="9">
    <location>
        <begin position="1242"/>
        <end position="1405"/>
    </location>
</feature>
<dbReference type="OMA" id="DEATENW"/>
<dbReference type="PANTHER" id="PTHR46309:SF12">
    <property type="entry name" value="GB|AAC80581.1"/>
    <property type="match status" value="1"/>
</dbReference>
<dbReference type="PROSITE" id="PS51186">
    <property type="entry name" value="GNAT"/>
    <property type="match status" value="1"/>
</dbReference>